<name>A0A544STI3_9BACI</name>
<evidence type="ECO:0000313" key="2">
    <source>
        <dbReference type="EMBL" id="TQR08486.1"/>
    </source>
</evidence>
<gene>
    <name evidence="2" type="ORF">FG382_21305</name>
</gene>
<accession>A0A544STI3</accession>
<evidence type="ECO:0000313" key="3">
    <source>
        <dbReference type="Proteomes" id="UP000317316"/>
    </source>
</evidence>
<dbReference type="Pfam" id="PF10026">
    <property type="entry name" value="DUF2268"/>
    <property type="match status" value="1"/>
</dbReference>
<dbReference type="OrthoDB" id="1437293at2"/>
<dbReference type="AlphaFoldDB" id="A0A544STI3"/>
<reference evidence="2 3" key="1">
    <citation type="submission" date="2019-05" db="EMBL/GenBank/DDBJ databases">
        <title>Psychrobacillus vulpis sp. nov., a new species isolated from feces of a red fox that inhabits in The Tablas de Daimiel Natural Park, Albacete, Spain.</title>
        <authorList>
            <person name="Rodriguez M."/>
            <person name="Reina J.C."/>
            <person name="Bejar V."/>
            <person name="Llamas I."/>
        </authorList>
    </citation>
    <scope>NUCLEOTIDE SEQUENCE [LARGE SCALE GENOMIC DNA]</scope>
    <source>
        <strain evidence="2 3">NEAU-3TGS17</strain>
    </source>
</reference>
<keyword evidence="3" id="KW-1185">Reference proteome</keyword>
<dbReference type="EMBL" id="VDGH01000016">
    <property type="protein sequence ID" value="TQR08486.1"/>
    <property type="molecule type" value="Genomic_DNA"/>
</dbReference>
<dbReference type="Proteomes" id="UP000317316">
    <property type="component" value="Unassembled WGS sequence"/>
</dbReference>
<feature type="domain" description="DUF2268" evidence="1">
    <location>
        <begin position="21"/>
        <end position="73"/>
    </location>
</feature>
<comment type="caution">
    <text evidence="2">The sequence shown here is derived from an EMBL/GenBank/DDBJ whole genome shotgun (WGS) entry which is preliminary data.</text>
</comment>
<protein>
    <recommendedName>
        <fullName evidence="1">DUF2268 domain-containing protein</fullName>
    </recommendedName>
</protein>
<evidence type="ECO:0000259" key="1">
    <source>
        <dbReference type="Pfam" id="PF10026"/>
    </source>
</evidence>
<dbReference type="InterPro" id="IPR018728">
    <property type="entry name" value="DUF2268"/>
</dbReference>
<dbReference type="RefSeq" id="WP_142540869.1">
    <property type="nucleotide sequence ID" value="NZ_VDGH01000016.1"/>
</dbReference>
<organism evidence="2 3">
    <name type="scientific">Psychrobacillus lasiicapitis</name>
    <dbReference type="NCBI Taxonomy" id="1636719"/>
    <lineage>
        <taxon>Bacteria</taxon>
        <taxon>Bacillati</taxon>
        <taxon>Bacillota</taxon>
        <taxon>Bacilli</taxon>
        <taxon>Bacillales</taxon>
        <taxon>Bacillaceae</taxon>
        <taxon>Psychrobacillus</taxon>
    </lineage>
</organism>
<proteinExistence type="predicted"/>
<sequence>MFGEEANVLEELSLNGQSMNFVIYDKLVYGNPRKDIPSFSNYKIGYQITENFIENNPDISTLEWTKKSAKEIVMGSKYSDLLQ</sequence>